<comment type="caution">
    <text evidence="1">The sequence shown here is derived from an EMBL/GenBank/DDBJ whole genome shotgun (WGS) entry which is preliminary data.</text>
</comment>
<dbReference type="NCBIfam" id="TIGR03711">
    <property type="entry name" value="acc_sec_asp3"/>
    <property type="match status" value="1"/>
</dbReference>
<accession>A0ABT2F4N0</accession>
<dbReference type="Pfam" id="PF15432">
    <property type="entry name" value="Sec-ASP3"/>
    <property type="match status" value="1"/>
</dbReference>
<evidence type="ECO:0000313" key="2">
    <source>
        <dbReference type="Proteomes" id="UP001205609"/>
    </source>
</evidence>
<evidence type="ECO:0000313" key="1">
    <source>
        <dbReference type="EMBL" id="MCS4487340.1"/>
    </source>
</evidence>
<dbReference type="Proteomes" id="UP001205609">
    <property type="component" value="Unassembled WGS sequence"/>
</dbReference>
<protein>
    <submittedName>
        <fullName evidence="1">Accessory Sec system protein Asp3</fullName>
    </submittedName>
</protein>
<dbReference type="InterPro" id="IPR022259">
    <property type="entry name" value="Acessory_Sec_prot_Asp3"/>
</dbReference>
<dbReference type="EMBL" id="JANUXY010000016">
    <property type="protein sequence ID" value="MCS4487340.1"/>
    <property type="molecule type" value="Genomic_DNA"/>
</dbReference>
<proteinExistence type="predicted"/>
<sequence length="299" mass="34177">MQNKGSIIRWTDITSNTFMYGSHLKLYDNAVVFENVLMPSGEIIHQWKMMTYYPSDKRIPRLPLLKNGQTYCFQFDYDVFPVGSVYFKVIFKRRNGEEVDVVMVEDKVVTITYPTDAFSYEIQLINAAANSLTFRSIRIMKSTQQLETEQSLYLSEMIQTDDEADTLNIVLVASEGLIKDTIKKLRNVILVNDWNSDDFNKIVDCLQPLQQDYSLNFIGYTKAGSHMAYALAAYMTETAWVTHDDSLHKEAGMTLEVFGNKLLPDHTLSLVSSLLHPSRYLNALDVDRLNGGDSLCSKR</sequence>
<organism evidence="1 2">
    <name type="scientific">Staphylococcus americanisciuri</name>
    <dbReference type="NCBI Taxonomy" id="2973940"/>
    <lineage>
        <taxon>Bacteria</taxon>
        <taxon>Bacillati</taxon>
        <taxon>Bacillota</taxon>
        <taxon>Bacilli</taxon>
        <taxon>Bacillales</taxon>
        <taxon>Staphylococcaceae</taxon>
        <taxon>Staphylococcus</taxon>
    </lineage>
</organism>
<gene>
    <name evidence="1" type="primary">asp3</name>
    <name evidence="1" type="ORF">NXS11_10755</name>
</gene>
<reference evidence="1 2" key="1">
    <citation type="journal article" date="2023" name="Int. J. Syst. Evol. Microbiol.">
        <title>Streptococcus sciuri sp. nov., Staphylococcus marylandisciuri sp. nov. and Staphylococcus americanisciuri sp. nov., isolated from faeces of eastern grey squirrel (Sciurus carolinensis).</title>
        <authorList>
            <person name="Volokhov D.V."/>
            <person name="Zagorodnyaya T.A."/>
            <person name="Furtak V.A."/>
            <person name="Nattanmai G."/>
            <person name="Randall L."/>
            <person name="Jose S."/>
            <person name="Gao Y."/>
            <person name="Eisenberg T."/>
            <person name="Delmonte P."/>
            <person name="Blom J."/>
            <person name="Mitchell K.K."/>
        </authorList>
    </citation>
    <scope>NUCLEOTIDE SEQUENCE [LARGE SCALE GENOMIC DNA]</scope>
    <source>
        <strain evidence="1 2">GRT3</strain>
    </source>
</reference>
<keyword evidence="2" id="KW-1185">Reference proteome</keyword>
<name>A0ABT2F4N0_9STAP</name>
<dbReference type="RefSeq" id="WP_259201187.1">
    <property type="nucleotide sequence ID" value="NZ_JANUXY010000016.1"/>
</dbReference>